<dbReference type="PANTHER" id="PTHR14859:SF1">
    <property type="entry name" value="PGAP2-INTERACTING PROTEIN"/>
    <property type="match status" value="1"/>
</dbReference>
<name>A0A415JFC1_BACLI</name>
<dbReference type="SUPFAM" id="SSF56219">
    <property type="entry name" value="DNase I-like"/>
    <property type="match status" value="1"/>
</dbReference>
<dbReference type="Proteomes" id="UP000595038">
    <property type="component" value="Chromosome"/>
</dbReference>
<feature type="domain" description="Endonuclease/exonuclease/phosphatase" evidence="1">
    <location>
        <begin position="16"/>
        <end position="242"/>
    </location>
</feature>
<organism evidence="3 4">
    <name type="scientific">Bacillus licheniformis</name>
    <dbReference type="NCBI Taxonomy" id="1402"/>
    <lineage>
        <taxon>Bacteria</taxon>
        <taxon>Bacillati</taxon>
        <taxon>Bacillota</taxon>
        <taxon>Bacilli</taxon>
        <taxon>Bacillales</taxon>
        <taxon>Bacillaceae</taxon>
        <taxon>Bacillus</taxon>
    </lineage>
</organism>
<dbReference type="InterPro" id="IPR051916">
    <property type="entry name" value="GPI-anchor_lipid_remodeler"/>
</dbReference>
<proteinExistence type="predicted"/>
<sequence length="251" mass="28645">MLSKRRGGMIMKFSIMTFNIHHGKGRDRRVDLGRTAGVIAQSGCDIIGLNEVDRHFSNRSDYEDQIGRLAEQLNMHYAYCPSLSLSSGDSSEKRQYGNALLTRFPIKKERHHSFNFVKGLIEGRSLLEADVRIGDRLFRVFVTHLSLNPWLHGKQTDFLIEKVQESDLPVIVTGDFNMKPYSRGWKKVAEKLADLWDESQYGQGFTHPSHRPRRRLDYIFLSPSFHVSAAEIVAVDPNASDHLPLKGSITY</sequence>
<evidence type="ECO:0000313" key="3">
    <source>
        <dbReference type="EMBL" id="TWL22400.1"/>
    </source>
</evidence>
<gene>
    <name evidence="3" type="ORF">CHCC16736_3869</name>
    <name evidence="2" type="ORF">I6G80_16060</name>
</gene>
<reference evidence="3 4" key="1">
    <citation type="submission" date="2019-06" db="EMBL/GenBank/DDBJ databases">
        <title>Genome sequence analysis of &gt;100 Bacillus licheniformis strains suggests intrinsic resistance to this species.</title>
        <authorList>
            <person name="Wels M."/>
            <person name="Siezen R.J."/>
            <person name="Johansen E."/>
            <person name="Stuer-Lauridsen B."/>
            <person name="Bjerre K."/>
            <person name="Nielsen B.K.K."/>
        </authorList>
    </citation>
    <scope>NUCLEOTIDE SEQUENCE [LARGE SCALE GENOMIC DNA]</scope>
    <source>
        <strain evidence="3 4">BAC-16736</strain>
    </source>
</reference>
<dbReference type="Pfam" id="PF03372">
    <property type="entry name" value="Exo_endo_phos"/>
    <property type="match status" value="1"/>
</dbReference>
<keyword evidence="2" id="KW-0255">Endonuclease</keyword>
<dbReference type="Gene3D" id="3.60.10.10">
    <property type="entry name" value="Endonuclease/exonuclease/phosphatase"/>
    <property type="match status" value="1"/>
</dbReference>
<evidence type="ECO:0000313" key="2">
    <source>
        <dbReference type="EMBL" id="QPR71344.1"/>
    </source>
</evidence>
<accession>A0A415JFC1</accession>
<dbReference type="InterPro" id="IPR036691">
    <property type="entry name" value="Endo/exonu/phosph_ase_sf"/>
</dbReference>
<dbReference type="GO" id="GO:0006506">
    <property type="term" value="P:GPI anchor biosynthetic process"/>
    <property type="evidence" value="ECO:0007669"/>
    <property type="project" value="TreeGrafter"/>
</dbReference>
<reference evidence="2 5" key="2">
    <citation type="submission" date="2020-12" db="EMBL/GenBank/DDBJ databases">
        <title>FDA dAtabase for Regulatory Grade micrObial Sequences (FDA-ARGOS): Supporting development and validation of Infectious Disease Dx tests.</title>
        <authorList>
            <person name="Nelson B."/>
            <person name="Plummer A."/>
            <person name="Tallon L."/>
            <person name="Sadzewicz L."/>
            <person name="Zhao X."/>
            <person name="Boylan J."/>
            <person name="Ott S."/>
            <person name="Bowen H."/>
            <person name="Vavikolanu K."/>
            <person name="Mehta A."/>
            <person name="Aluvathingal J."/>
            <person name="Nadendla S."/>
            <person name="Myers T."/>
            <person name="Yan Y."/>
            <person name="Sichtig H."/>
        </authorList>
    </citation>
    <scope>NUCLEOTIDE SEQUENCE [LARGE SCALE GENOMIC DNA]</scope>
    <source>
        <strain evidence="2 5">FDAARGOS_923</strain>
    </source>
</reference>
<dbReference type="GO" id="GO:0004519">
    <property type="term" value="F:endonuclease activity"/>
    <property type="evidence" value="ECO:0007669"/>
    <property type="project" value="UniProtKB-KW"/>
</dbReference>
<dbReference type="EMBL" id="CP065647">
    <property type="protein sequence ID" value="QPR71344.1"/>
    <property type="molecule type" value="Genomic_DNA"/>
</dbReference>
<dbReference type="GO" id="GO:0016020">
    <property type="term" value="C:membrane"/>
    <property type="evidence" value="ECO:0007669"/>
    <property type="project" value="GOC"/>
</dbReference>
<evidence type="ECO:0000313" key="5">
    <source>
        <dbReference type="Proteomes" id="UP000595038"/>
    </source>
</evidence>
<dbReference type="RefSeq" id="WP_003182420.1">
    <property type="nucleotide sequence ID" value="NZ_BEXU01000031.1"/>
</dbReference>
<evidence type="ECO:0000259" key="1">
    <source>
        <dbReference type="Pfam" id="PF03372"/>
    </source>
</evidence>
<dbReference type="EMBL" id="NILC01000029">
    <property type="protein sequence ID" value="TWL22400.1"/>
    <property type="molecule type" value="Genomic_DNA"/>
</dbReference>
<dbReference type="GeneID" id="92861282"/>
<keyword evidence="2" id="KW-0540">Nuclease</keyword>
<dbReference type="PANTHER" id="PTHR14859">
    <property type="entry name" value="CALCOFLUOR WHITE HYPERSENSITIVE PROTEIN PRECURSOR"/>
    <property type="match status" value="1"/>
</dbReference>
<keyword evidence="2" id="KW-0378">Hydrolase</keyword>
<protein>
    <submittedName>
        <fullName evidence="2">Endonuclease/exonuclease/phosphatase family protein</fullName>
    </submittedName>
</protein>
<dbReference type="AlphaFoldDB" id="A0A415JFC1"/>
<dbReference type="InterPro" id="IPR005135">
    <property type="entry name" value="Endo/exonuclease/phosphatase"/>
</dbReference>
<dbReference type="Proteomes" id="UP000435910">
    <property type="component" value="Unassembled WGS sequence"/>
</dbReference>
<evidence type="ECO:0000313" key="4">
    <source>
        <dbReference type="Proteomes" id="UP000435910"/>
    </source>
</evidence>